<accession>A0ABX1FZC6</accession>
<feature type="non-terminal residue" evidence="1">
    <location>
        <position position="210"/>
    </location>
</feature>
<protein>
    <submittedName>
        <fullName evidence="1">Uncharacterized protein</fullName>
    </submittedName>
</protein>
<dbReference type="EMBL" id="VSRL01000593">
    <property type="protein sequence ID" value="NKE64160.1"/>
    <property type="molecule type" value="Genomic_DNA"/>
</dbReference>
<sequence>MIVTSRDDLRGLIAMNGARTVPVDVFTPSESTSLLSKLLGPGDHAELASRCGHLPLALRVAAAYLAGRDDVTISGSPIELAYAALPPAPQRLFRLLSLVPGPDFTPEAASALADVDAEGLLTVLAIANLVVSVVPGRFRFHDELVRYAAALREESDSPAEQQAAWTALLNHYMRGVERCAELLYPGIVRLPSPATGPAPRISSSAEALAW</sequence>
<gene>
    <name evidence="1" type="ORF">FXN61_48765</name>
</gene>
<evidence type="ECO:0000313" key="2">
    <source>
        <dbReference type="Proteomes" id="UP001515943"/>
    </source>
</evidence>
<proteinExistence type="predicted"/>
<comment type="caution">
    <text evidence="1">The sequence shown here is derived from an EMBL/GenBank/DDBJ whole genome shotgun (WGS) entry which is preliminary data.</text>
</comment>
<dbReference type="Proteomes" id="UP001515943">
    <property type="component" value="Unassembled WGS sequence"/>
</dbReference>
<reference evidence="1 2" key="1">
    <citation type="submission" date="2019-08" db="EMBL/GenBank/DDBJ databases">
        <title>Lentzea from Indian Himalayas.</title>
        <authorList>
            <person name="Mandal S."/>
            <person name="Mallick Gupta A."/>
            <person name="Maiti P.K."/>
            <person name="Sarkar J."/>
            <person name="Mandal S."/>
        </authorList>
    </citation>
    <scope>NUCLEOTIDE SEQUENCE [LARGE SCALE GENOMIC DNA]</scope>
    <source>
        <strain evidence="1 2">PSKA42</strain>
    </source>
</reference>
<keyword evidence="2" id="KW-1185">Reference proteome</keyword>
<name>A0ABX1FZC6_9PSEU</name>
<organism evidence="1 2">
    <name type="scientific">Lentzea indica</name>
    <dbReference type="NCBI Taxonomy" id="2604800"/>
    <lineage>
        <taxon>Bacteria</taxon>
        <taxon>Bacillati</taxon>
        <taxon>Actinomycetota</taxon>
        <taxon>Actinomycetes</taxon>
        <taxon>Pseudonocardiales</taxon>
        <taxon>Pseudonocardiaceae</taxon>
        <taxon>Lentzea</taxon>
    </lineage>
</organism>
<evidence type="ECO:0000313" key="1">
    <source>
        <dbReference type="EMBL" id="NKE64160.1"/>
    </source>
</evidence>